<organism evidence="2 3">
    <name type="scientific">Lates japonicus</name>
    <name type="common">Japanese lates</name>
    <dbReference type="NCBI Taxonomy" id="270547"/>
    <lineage>
        <taxon>Eukaryota</taxon>
        <taxon>Metazoa</taxon>
        <taxon>Chordata</taxon>
        <taxon>Craniata</taxon>
        <taxon>Vertebrata</taxon>
        <taxon>Euteleostomi</taxon>
        <taxon>Actinopterygii</taxon>
        <taxon>Neopterygii</taxon>
        <taxon>Teleostei</taxon>
        <taxon>Neoteleostei</taxon>
        <taxon>Acanthomorphata</taxon>
        <taxon>Carangaria</taxon>
        <taxon>Carangaria incertae sedis</taxon>
        <taxon>Centropomidae</taxon>
        <taxon>Lates</taxon>
    </lineage>
</organism>
<protein>
    <submittedName>
        <fullName evidence="2">E3 ubiquitin-protein ligase ZFP91-like protein</fullName>
    </submittedName>
</protein>
<sequence>MEPVGDRTGNVNKGEEPAEDKAADQTPAPSTTVTPRRGLRERGAGRPRSGVSASSTDVNGAASSPQSSGRVLRDRSTRAVPAWLKDTKSDDDDEDEPSPDTGATKRRKVSNSRRKKNSDSAGSAEAGGGVAGDSLQGTDSEDPKKPAPDAQALPSRRPPAQTRAKPPSGRASRSSAKPVCKTEPGMENPAAMEGEVNNKEKYEIKKKEESVDVAEPVLDDEEPLFQDDPNDLNYQPQSQSGAEEEEGLSTDEDVPFRDDLNDQSYDPK</sequence>
<feature type="region of interest" description="Disordered" evidence="1">
    <location>
        <begin position="1"/>
        <end position="268"/>
    </location>
</feature>
<name>A0AAD3N6F8_LATJO</name>
<keyword evidence="3" id="KW-1185">Reference proteome</keyword>
<dbReference type="EMBL" id="BRZM01000099">
    <property type="protein sequence ID" value="GLD66941.1"/>
    <property type="molecule type" value="Genomic_DNA"/>
</dbReference>
<evidence type="ECO:0000313" key="2">
    <source>
        <dbReference type="EMBL" id="GLD66941.1"/>
    </source>
</evidence>
<feature type="non-terminal residue" evidence="2">
    <location>
        <position position="1"/>
    </location>
</feature>
<evidence type="ECO:0000256" key="1">
    <source>
        <dbReference type="SAM" id="MobiDB-lite"/>
    </source>
</evidence>
<gene>
    <name evidence="2" type="ORF">AKAME5_001831400</name>
</gene>
<dbReference type="AlphaFoldDB" id="A0AAD3N6F8"/>
<feature type="compositionally biased region" description="Acidic residues" evidence="1">
    <location>
        <begin position="89"/>
        <end position="98"/>
    </location>
</feature>
<feature type="compositionally biased region" description="Polar residues" evidence="1">
    <location>
        <begin position="51"/>
        <end position="69"/>
    </location>
</feature>
<feature type="compositionally biased region" description="Acidic residues" evidence="1">
    <location>
        <begin position="242"/>
        <end position="253"/>
    </location>
</feature>
<dbReference type="Proteomes" id="UP001279410">
    <property type="component" value="Unassembled WGS sequence"/>
</dbReference>
<feature type="compositionally biased region" description="Acidic residues" evidence="1">
    <location>
        <begin position="217"/>
        <end position="230"/>
    </location>
</feature>
<feature type="compositionally biased region" description="Basic residues" evidence="1">
    <location>
        <begin position="104"/>
        <end position="116"/>
    </location>
</feature>
<feature type="compositionally biased region" description="Basic and acidic residues" evidence="1">
    <location>
        <begin position="196"/>
        <end position="210"/>
    </location>
</feature>
<evidence type="ECO:0000313" key="3">
    <source>
        <dbReference type="Proteomes" id="UP001279410"/>
    </source>
</evidence>
<feature type="compositionally biased region" description="Polar residues" evidence="1">
    <location>
        <begin position="232"/>
        <end position="241"/>
    </location>
</feature>
<feature type="compositionally biased region" description="Basic and acidic residues" evidence="1">
    <location>
        <begin position="254"/>
        <end position="268"/>
    </location>
</feature>
<feature type="compositionally biased region" description="Basic and acidic residues" evidence="1">
    <location>
        <begin position="13"/>
        <end position="23"/>
    </location>
</feature>
<accession>A0AAD3N6F8</accession>
<reference evidence="2" key="1">
    <citation type="submission" date="2022-08" db="EMBL/GenBank/DDBJ databases">
        <title>Genome sequencing of akame (Lates japonicus).</title>
        <authorList>
            <person name="Hashiguchi Y."/>
            <person name="Takahashi H."/>
        </authorList>
    </citation>
    <scope>NUCLEOTIDE SEQUENCE</scope>
    <source>
        <strain evidence="2">Kochi</strain>
    </source>
</reference>
<comment type="caution">
    <text evidence="2">The sequence shown here is derived from an EMBL/GenBank/DDBJ whole genome shotgun (WGS) entry which is preliminary data.</text>
</comment>
<proteinExistence type="predicted"/>